<dbReference type="GeneID" id="81401106"/>
<dbReference type="AlphaFoldDB" id="A0A9W9HH44"/>
<organism evidence="1 2">
    <name type="scientific">Penicillium bovifimosum</name>
    <dbReference type="NCBI Taxonomy" id="126998"/>
    <lineage>
        <taxon>Eukaryota</taxon>
        <taxon>Fungi</taxon>
        <taxon>Dikarya</taxon>
        <taxon>Ascomycota</taxon>
        <taxon>Pezizomycotina</taxon>
        <taxon>Eurotiomycetes</taxon>
        <taxon>Eurotiomycetidae</taxon>
        <taxon>Eurotiales</taxon>
        <taxon>Aspergillaceae</taxon>
        <taxon>Penicillium</taxon>
    </lineage>
</organism>
<dbReference type="RefSeq" id="XP_056527102.1">
    <property type="nucleotide sequence ID" value="XM_056661936.1"/>
</dbReference>
<evidence type="ECO:0000313" key="2">
    <source>
        <dbReference type="Proteomes" id="UP001149079"/>
    </source>
</evidence>
<proteinExistence type="predicted"/>
<reference evidence="1" key="2">
    <citation type="journal article" date="2023" name="IMA Fungus">
        <title>Comparative genomic study of the Penicillium genus elucidates a diverse pangenome and 15 lateral gene transfer events.</title>
        <authorList>
            <person name="Petersen C."/>
            <person name="Sorensen T."/>
            <person name="Nielsen M.R."/>
            <person name="Sondergaard T.E."/>
            <person name="Sorensen J.L."/>
            <person name="Fitzpatrick D.A."/>
            <person name="Frisvad J.C."/>
            <person name="Nielsen K.L."/>
        </authorList>
    </citation>
    <scope>NUCLEOTIDE SEQUENCE</scope>
    <source>
        <strain evidence="1">IBT 22155</strain>
    </source>
</reference>
<dbReference type="Proteomes" id="UP001149079">
    <property type="component" value="Unassembled WGS sequence"/>
</dbReference>
<name>A0A9W9HH44_9EURO</name>
<keyword evidence="2" id="KW-1185">Reference proteome</keyword>
<gene>
    <name evidence="1" type="ORF">N7515_001192</name>
</gene>
<protein>
    <submittedName>
        <fullName evidence="1">Uncharacterized protein</fullName>
    </submittedName>
</protein>
<sequence length="80" mass="9126">MDRGREDCLASKIMDIQRSANGDPVTYQRAKQEDPMVINQWFETVHEAIQGYGIHGDDIWNFDEGGFAMELCSTSRSSLR</sequence>
<evidence type="ECO:0000313" key="1">
    <source>
        <dbReference type="EMBL" id="KAJ5146628.1"/>
    </source>
</evidence>
<comment type="caution">
    <text evidence="1">The sequence shown here is derived from an EMBL/GenBank/DDBJ whole genome shotgun (WGS) entry which is preliminary data.</text>
</comment>
<reference evidence="1" key="1">
    <citation type="submission" date="2022-11" db="EMBL/GenBank/DDBJ databases">
        <authorList>
            <person name="Petersen C."/>
        </authorList>
    </citation>
    <scope>NUCLEOTIDE SEQUENCE</scope>
    <source>
        <strain evidence="1">IBT 22155</strain>
    </source>
</reference>
<dbReference type="EMBL" id="JAPQKL010000001">
    <property type="protein sequence ID" value="KAJ5146628.1"/>
    <property type="molecule type" value="Genomic_DNA"/>
</dbReference>
<dbReference type="OrthoDB" id="4207519at2759"/>
<accession>A0A9W9HH44</accession>